<protein>
    <submittedName>
        <fullName evidence="2">Uncharacterized protein</fullName>
    </submittedName>
</protein>
<proteinExistence type="predicted"/>
<feature type="compositionally biased region" description="Low complexity" evidence="1">
    <location>
        <begin position="367"/>
        <end position="394"/>
    </location>
</feature>
<feature type="compositionally biased region" description="Low complexity" evidence="1">
    <location>
        <begin position="401"/>
        <end position="422"/>
    </location>
</feature>
<gene>
    <name evidence="2" type="ORF">COHA_000212</name>
</gene>
<accession>A0AAD5E3A0</accession>
<evidence type="ECO:0000313" key="3">
    <source>
        <dbReference type="Proteomes" id="UP001205105"/>
    </source>
</evidence>
<feature type="region of interest" description="Disordered" evidence="1">
    <location>
        <begin position="169"/>
        <end position="215"/>
    </location>
</feature>
<reference evidence="2" key="1">
    <citation type="submission" date="2020-11" db="EMBL/GenBank/DDBJ databases">
        <title>Chlorella ohadii genome sequencing and assembly.</title>
        <authorList>
            <person name="Murik O."/>
            <person name="Treves H."/>
            <person name="Kedem I."/>
            <person name="Shotland Y."/>
            <person name="Kaplan A."/>
        </authorList>
    </citation>
    <scope>NUCLEOTIDE SEQUENCE</scope>
    <source>
        <strain evidence="2">1</strain>
    </source>
</reference>
<dbReference type="AlphaFoldDB" id="A0AAD5E3A0"/>
<feature type="compositionally biased region" description="Low complexity" evidence="1">
    <location>
        <begin position="177"/>
        <end position="190"/>
    </location>
</feature>
<feature type="region of interest" description="Disordered" evidence="1">
    <location>
        <begin position="364"/>
        <end position="473"/>
    </location>
</feature>
<dbReference type="Proteomes" id="UP001205105">
    <property type="component" value="Unassembled WGS sequence"/>
</dbReference>
<feature type="region of interest" description="Disordered" evidence="1">
    <location>
        <begin position="531"/>
        <end position="558"/>
    </location>
</feature>
<evidence type="ECO:0000313" key="2">
    <source>
        <dbReference type="EMBL" id="KAI7846284.1"/>
    </source>
</evidence>
<feature type="compositionally biased region" description="Low complexity" evidence="1">
    <location>
        <begin position="531"/>
        <end position="540"/>
    </location>
</feature>
<sequence>MGEDGAVAPDNPSSDEQGRLEAARSLLERNGELVFKLNGLAALRRTAGHRQPSTEERALLAEAQRCLQDAASLLPPQALMPPAMTKRLRQQLETGAAAAAAEGERDSRKRRHVIRQLKEGQADERQAAMDGLLMDEALAGALGGRRKQDTEQLEGMLFASRAQLALEGQQVPSAGEAAPQQQQAQQAQQHVPPPPQQDQAAEGSSGAPPEGLLPLAAFGASSRPQLAGGLLSQAYLHGLRPQSSLGDLLGGGSARLSADVLGGGSARLSADLGLLPVSALGGGQSSAALGPALGPAQQAPQAPQALQAQPRLGGSALGGERLAGEDVYLLSKAYASMSTEQKERLAAQPPEVRQYVLRERMRRTKEQLQQLQTQQQASGSGGSAPAPGHQALGALQGGQWAGDAAQAAGQPGQQQEWPQGAAHSTSPTPAPGEQAGGGGQQQRPLAFAWQQQQQQQAQQAQQAQPRASPDMGFTADSQMLQQEQEQRALPLRLAALGQLAPGALAGLQQVGAQLPGGLGALFGASLGGSAAAGAAAPARGPDGGPFHSMDEEQRLEHLRSLKRRQEEWLEQQRLAAARLAQQGGG</sequence>
<feature type="compositionally biased region" description="Low complexity" evidence="1">
    <location>
        <begin position="441"/>
        <end position="464"/>
    </location>
</feature>
<evidence type="ECO:0000256" key="1">
    <source>
        <dbReference type="SAM" id="MobiDB-lite"/>
    </source>
</evidence>
<dbReference type="EMBL" id="JADXDR010000005">
    <property type="protein sequence ID" value="KAI7846284.1"/>
    <property type="molecule type" value="Genomic_DNA"/>
</dbReference>
<feature type="region of interest" description="Disordered" evidence="1">
    <location>
        <begin position="93"/>
        <end position="112"/>
    </location>
</feature>
<feature type="compositionally biased region" description="Basic and acidic residues" evidence="1">
    <location>
        <begin position="548"/>
        <end position="558"/>
    </location>
</feature>
<organism evidence="2 3">
    <name type="scientific">Chlorella ohadii</name>
    <dbReference type="NCBI Taxonomy" id="2649997"/>
    <lineage>
        <taxon>Eukaryota</taxon>
        <taxon>Viridiplantae</taxon>
        <taxon>Chlorophyta</taxon>
        <taxon>core chlorophytes</taxon>
        <taxon>Trebouxiophyceae</taxon>
        <taxon>Chlorellales</taxon>
        <taxon>Chlorellaceae</taxon>
        <taxon>Chlorella clade</taxon>
        <taxon>Chlorella</taxon>
    </lineage>
</organism>
<comment type="caution">
    <text evidence="2">The sequence shown here is derived from an EMBL/GenBank/DDBJ whole genome shotgun (WGS) entry which is preliminary data.</text>
</comment>
<keyword evidence="3" id="KW-1185">Reference proteome</keyword>
<name>A0AAD5E3A0_9CHLO</name>
<feature type="region of interest" description="Disordered" evidence="1">
    <location>
        <begin position="1"/>
        <end position="21"/>
    </location>
</feature>